<feature type="domain" description="Carrier" evidence="8">
    <location>
        <begin position="1872"/>
        <end position="1950"/>
    </location>
</feature>
<dbReference type="InterPro" id="IPR013968">
    <property type="entry name" value="PKS_KR"/>
</dbReference>
<dbReference type="CDD" id="cd00833">
    <property type="entry name" value="PKS"/>
    <property type="match status" value="1"/>
</dbReference>
<dbReference type="InterPro" id="IPR020807">
    <property type="entry name" value="PKS_DH"/>
</dbReference>
<dbReference type="InterPro" id="IPR032821">
    <property type="entry name" value="PKS_assoc"/>
</dbReference>
<evidence type="ECO:0000256" key="3">
    <source>
        <dbReference type="ARBA" id="ARBA00022679"/>
    </source>
</evidence>
<dbReference type="PROSITE" id="PS50075">
    <property type="entry name" value="CARRIER"/>
    <property type="match status" value="1"/>
</dbReference>
<dbReference type="InterPro" id="IPR036291">
    <property type="entry name" value="NAD(P)-bd_dom_sf"/>
</dbReference>
<dbReference type="InterPro" id="IPR013217">
    <property type="entry name" value="Methyltransf_12"/>
</dbReference>
<proteinExistence type="predicted"/>
<dbReference type="PANTHER" id="PTHR43775:SF37">
    <property type="entry name" value="SI:DKEY-61P9.11"/>
    <property type="match status" value="1"/>
</dbReference>
<dbReference type="RefSeq" id="WP_164693784.1">
    <property type="nucleotide sequence ID" value="NZ_JAAIKB010000002.1"/>
</dbReference>
<dbReference type="InterPro" id="IPR014031">
    <property type="entry name" value="Ketoacyl_synth_C"/>
</dbReference>
<dbReference type="Proteomes" id="UP000475385">
    <property type="component" value="Unassembled WGS sequence"/>
</dbReference>
<sequence length="2003" mass="204834">MPGTDTAAREASAVRRALAMIQDLEGKLEAAGRAAREPIAVIGIGCRFPGGAEGPDAYWQLLSQGRDAVTEVPPDRWDGAALFDTDPDAPGRASSRWGAFLDAIDRFDAALFGISRREAEAMDPQHRLLLENAWAALEDAGIAPDRLAGHPMGVFVGLSTADYGTLLGRQRDLGWIDAYASLGNAPSIAAGRIAYALGTQGPTMVVDTACSSSLVATHLAVRALRSGECKVALAAGVNATLSPELTIGFSKARMLAGDGRCKTFDAAADGYVRGEGCGVVVLKRLSDAVAAGDRVLAIIHGSAVNQDGRSAGLTAPSGPAQEAVLRAALADASLSPADIDAIEAHGTGTALGDPIEMHALRSVFAGDRARPLAVGSAKTNIGHTEAAAGIAGLIKAVLMLRHQQVAPSLHFTRLNPHIDLSGAQIEVPTRLEAAPLRHIGVSSFGFSGTNAHIVLGAAPVAEPAVDPRPAQVLPLSARDPAALTALVARWQGALATPGADLPALARTAATGRAALPRRIAIVASDAASAAQALSVAQATTAGRPRIAFLVTGQGSAFPGMARGLAETAPVFRRVLDRCDAVMGLPAPLARLFEDGAALARADIAQPALFALSAGLGALWRSWGVEPVALLGHSLGEYAAAHLAGVLALEDAARLVAARGRLTQALPAGGAMAAVLGPHGQAILARHPALELSGENGPEAITVAGPQAAIAALLDDPALAKTGLEARPLAVSHAFHSRLLDPMLDALEAEARAIPHNPPAIPVIGNLAGSVVARHDAAYWRAHARQPVRFAQGLATLAAMGVTHAVELGALPMLSGFARAALPALVTLPSLARARPGQDGATRGWTTAMQGVARLWQDGAEIDWPAFHQPYPTRATSAPTYPFQRQRYWFAQEAAALLDAPIALATGTRLAQARFDTQRLPFLADHVVMGDLIVPGASHVVAILAASGGTALRDIVFAAPFKLPATGCAVQVLVEGDQVSLHADAGGTWTRHAAATLAPAPAAPATQDPQALATRGVEEQGGAAALHAMLAERGITLGPTFRGIRRVFRGASEAIVDVELPEGTPAIAPLHPALLDACFQALGATFSGQGESGAFLPLAIDAVVLHKPHAGPVRAWVRARPASGGGVATGDVEIIDTDGAPVMTVTGLTIRRIEAGGADPSDRWTYEVEWVALPPETRIPPLGEAAARAGSATAPREEPGFAEALESLAAGYAARARAAVPEAAVTPALARLHRHLPAMAEGAAADPDALAADLTARHGDRMEIGLARRAGTALPAVLRGEADALAAIFGDGGSIYADPPFARMLNAMLVAAIGEAIAALPEGRKLRLLEIGAGTGALVAALAEAGLTDRLAITFTDISAGFLDAATARFGTAIAAALPLDIERTPDSQGFAPGSFDLVVASNVLHATRDIRDSLRHAASLLAPGGALLLLEACRRSNWADLVFGSTPGWWRFADTTLRPDHPLLAPEAWHAVLAEGFGAVEVVPAPGGAQAIAIARAPRAARAFRVVEPASAADALAAAQQAASATEPTALHLLTRGAQPIGPVTRPDLAAIIGLGRVVALEHAELDLRLLDLPPGEAPPPPPEAEREAAWRDGAWHVPRLKRVALPPGPGFATSGSHLVTGGLGGLGPLLAEWLLARGAERVVLLARRPAAGTPLPARCDVMAGDVADADAVRRILAAIEAEGPPLRGVFHLAGSLSDGAILRLGPEDLAKVAAAKVQGAMNLEAATEGRALDAFVLFGSSAGLIGNAGQGAHAAANAVLGAMAHARQARGLPGLCIDWGAWGEAGAVAATPAGARLTAAGAALMAPKDALGALGRAIASGKPRLLVAAIDWPRFLAGYGAAVPGFFAAVAPPRTAAPRPRAAAPGADPRASRDALAGFIAAEAARVLRVGSGEALALDQPLSDAGLDSLMALELRKALGDGLGLTLPATLLFSYPTVEALAAHLSEQLGLDAPPAEAAPRPAPPPPPPDDEIEASVMRMSEDEMMALIAQEFALATEDGRG</sequence>
<dbReference type="Gene3D" id="3.10.129.110">
    <property type="entry name" value="Polyketide synthase dehydratase"/>
    <property type="match status" value="1"/>
</dbReference>
<dbReference type="GO" id="GO:0006633">
    <property type="term" value="P:fatty acid biosynthetic process"/>
    <property type="evidence" value="ECO:0007669"/>
    <property type="project" value="TreeGrafter"/>
</dbReference>
<dbReference type="Gene3D" id="3.30.70.3290">
    <property type="match status" value="1"/>
</dbReference>
<reference evidence="11 12" key="1">
    <citation type="submission" date="2020-02" db="EMBL/GenBank/DDBJ databases">
        <authorList>
            <person name="Kim H.M."/>
            <person name="Jeon C.O."/>
        </authorList>
    </citation>
    <scope>NUCLEOTIDE SEQUENCE [LARGE SCALE GENOMIC DNA]</scope>
    <source>
        <strain evidence="11 12">PeD5</strain>
    </source>
</reference>
<comment type="caution">
    <text evidence="11">The sequence shown here is derived from an EMBL/GenBank/DDBJ whole genome shotgun (WGS) entry which is preliminary data.</text>
</comment>
<evidence type="ECO:0000256" key="7">
    <source>
        <dbReference type="SAM" id="MobiDB-lite"/>
    </source>
</evidence>
<feature type="active site" description="Proton acceptor; for dehydratase activity" evidence="6">
    <location>
        <position position="925"/>
    </location>
</feature>
<dbReference type="InterPro" id="IPR057326">
    <property type="entry name" value="KR_dom"/>
</dbReference>
<keyword evidence="4" id="KW-0511">Multifunctional enzyme</keyword>
<gene>
    <name evidence="11" type="ORF">G3576_07760</name>
</gene>
<dbReference type="Gene3D" id="3.40.366.10">
    <property type="entry name" value="Malonyl-Coenzyme A Acyl Carrier Protein, domain 2"/>
    <property type="match status" value="1"/>
</dbReference>
<dbReference type="Pfam" id="PF08242">
    <property type="entry name" value="Methyltransf_12"/>
    <property type="match status" value="1"/>
</dbReference>
<dbReference type="Pfam" id="PF02801">
    <property type="entry name" value="Ketoacyl-synt_C"/>
    <property type="match status" value="1"/>
</dbReference>
<dbReference type="SMART" id="SM00823">
    <property type="entry name" value="PKS_PP"/>
    <property type="match status" value="1"/>
</dbReference>
<dbReference type="InterPro" id="IPR049552">
    <property type="entry name" value="PKS_DH_N"/>
</dbReference>
<protein>
    <submittedName>
        <fullName evidence="11">SDR family NAD(P)-dependent oxidoreductase</fullName>
    </submittedName>
</protein>
<reference evidence="11 12" key="2">
    <citation type="submission" date="2020-03" db="EMBL/GenBank/DDBJ databases">
        <title>Roseomonas stagni sp. nov., isolated from pond water in Japan.</title>
        <authorList>
            <person name="Furuhata K."/>
            <person name="Miyamoto H."/>
            <person name="Goto K."/>
        </authorList>
    </citation>
    <scope>NUCLEOTIDE SEQUENCE [LARGE SCALE GENOMIC DNA]</scope>
    <source>
        <strain evidence="11 12">PeD5</strain>
    </source>
</reference>
<keyword evidence="2" id="KW-0597">Phosphoprotein</keyword>
<dbReference type="SMART" id="SM01294">
    <property type="entry name" value="PKS_PP_betabranch"/>
    <property type="match status" value="1"/>
</dbReference>
<dbReference type="PROSITE" id="PS00012">
    <property type="entry name" value="PHOSPHOPANTETHEINE"/>
    <property type="match status" value="1"/>
</dbReference>
<dbReference type="Pfam" id="PF00109">
    <property type="entry name" value="ketoacyl-synt"/>
    <property type="match status" value="1"/>
</dbReference>
<dbReference type="Pfam" id="PF00550">
    <property type="entry name" value="PP-binding"/>
    <property type="match status" value="1"/>
</dbReference>
<evidence type="ECO:0000259" key="9">
    <source>
        <dbReference type="PROSITE" id="PS52004"/>
    </source>
</evidence>
<feature type="region of interest" description="Disordered" evidence="7">
    <location>
        <begin position="1954"/>
        <end position="1975"/>
    </location>
</feature>
<evidence type="ECO:0000313" key="11">
    <source>
        <dbReference type="EMBL" id="NGM19908.1"/>
    </source>
</evidence>
<dbReference type="Gene3D" id="3.40.50.720">
    <property type="entry name" value="NAD(P)-binding Rossmann-like Domain"/>
    <property type="match status" value="1"/>
</dbReference>
<dbReference type="InterPro" id="IPR009081">
    <property type="entry name" value="PP-bd_ACP"/>
</dbReference>
<evidence type="ECO:0000256" key="5">
    <source>
        <dbReference type="ARBA" id="ARBA00054155"/>
    </source>
</evidence>
<dbReference type="InterPro" id="IPR014030">
    <property type="entry name" value="Ketoacyl_synth_N"/>
</dbReference>
<organism evidence="11 12">
    <name type="scientific">Falsiroseomonas algicola</name>
    <dbReference type="NCBI Taxonomy" id="2716930"/>
    <lineage>
        <taxon>Bacteria</taxon>
        <taxon>Pseudomonadati</taxon>
        <taxon>Pseudomonadota</taxon>
        <taxon>Alphaproteobacteria</taxon>
        <taxon>Acetobacterales</taxon>
        <taxon>Roseomonadaceae</taxon>
        <taxon>Falsiroseomonas</taxon>
    </lineage>
</organism>
<dbReference type="PANTHER" id="PTHR43775">
    <property type="entry name" value="FATTY ACID SYNTHASE"/>
    <property type="match status" value="1"/>
</dbReference>
<dbReference type="InterPro" id="IPR036736">
    <property type="entry name" value="ACP-like_sf"/>
</dbReference>
<dbReference type="InterPro" id="IPR016035">
    <property type="entry name" value="Acyl_Trfase/lysoPLipase"/>
</dbReference>
<dbReference type="SMART" id="SM00827">
    <property type="entry name" value="PKS_AT"/>
    <property type="match status" value="1"/>
</dbReference>
<keyword evidence="1" id="KW-0596">Phosphopantetheine</keyword>
<evidence type="ECO:0000313" key="12">
    <source>
        <dbReference type="Proteomes" id="UP000475385"/>
    </source>
</evidence>
<dbReference type="Pfam" id="PF14765">
    <property type="entry name" value="PS-DH"/>
    <property type="match status" value="1"/>
</dbReference>
<evidence type="ECO:0000259" key="8">
    <source>
        <dbReference type="PROSITE" id="PS50075"/>
    </source>
</evidence>
<dbReference type="SMART" id="SM00822">
    <property type="entry name" value="PKS_KR"/>
    <property type="match status" value="1"/>
</dbReference>
<evidence type="ECO:0000256" key="6">
    <source>
        <dbReference type="PROSITE-ProRule" id="PRU01363"/>
    </source>
</evidence>
<evidence type="ECO:0000256" key="1">
    <source>
        <dbReference type="ARBA" id="ARBA00022450"/>
    </source>
</evidence>
<dbReference type="InterPro" id="IPR016039">
    <property type="entry name" value="Thiolase-like"/>
</dbReference>
<feature type="active site" description="Proton donor; for dehydratase activity" evidence="6">
    <location>
        <position position="1075"/>
    </location>
</feature>
<dbReference type="InterPro" id="IPR006162">
    <property type="entry name" value="Ppantetheine_attach_site"/>
</dbReference>
<dbReference type="PROSITE" id="PS52019">
    <property type="entry name" value="PKS_MFAS_DH"/>
    <property type="match status" value="1"/>
</dbReference>
<dbReference type="SUPFAM" id="SSF52151">
    <property type="entry name" value="FabD/lysophospholipase-like"/>
    <property type="match status" value="1"/>
</dbReference>
<feature type="region of interest" description="C-terminal hotdog fold" evidence="6">
    <location>
        <begin position="1016"/>
        <end position="1158"/>
    </location>
</feature>
<accession>A0A6M1LHS8</accession>
<dbReference type="InterPro" id="IPR001227">
    <property type="entry name" value="Ac_transferase_dom_sf"/>
</dbReference>
<name>A0A6M1LHS8_9PROT</name>
<dbReference type="Pfam" id="PF08659">
    <property type="entry name" value="KR"/>
    <property type="match status" value="1"/>
</dbReference>
<dbReference type="InterPro" id="IPR042104">
    <property type="entry name" value="PKS_dehydratase_sf"/>
</dbReference>
<dbReference type="SUPFAM" id="SSF53901">
    <property type="entry name" value="Thiolase-like"/>
    <property type="match status" value="1"/>
</dbReference>
<dbReference type="GO" id="GO:0031177">
    <property type="term" value="F:phosphopantetheine binding"/>
    <property type="evidence" value="ECO:0007669"/>
    <property type="project" value="InterPro"/>
</dbReference>
<dbReference type="InterPro" id="IPR049551">
    <property type="entry name" value="PKS_DH_C"/>
</dbReference>
<dbReference type="Gene3D" id="3.40.47.10">
    <property type="match status" value="1"/>
</dbReference>
<dbReference type="Gene3D" id="1.10.1200.10">
    <property type="entry name" value="ACP-like"/>
    <property type="match status" value="1"/>
</dbReference>
<dbReference type="PROSITE" id="PS52004">
    <property type="entry name" value="KS3_2"/>
    <property type="match status" value="1"/>
</dbReference>
<dbReference type="Gene3D" id="3.40.50.150">
    <property type="entry name" value="Vaccinia Virus protein VP39"/>
    <property type="match status" value="1"/>
</dbReference>
<dbReference type="Pfam" id="PF21089">
    <property type="entry name" value="PKS_DH_N"/>
    <property type="match status" value="1"/>
</dbReference>
<dbReference type="SMART" id="SM00826">
    <property type="entry name" value="PKS_DH"/>
    <property type="match status" value="1"/>
</dbReference>
<dbReference type="Pfam" id="PF00698">
    <property type="entry name" value="Acyl_transf_1"/>
    <property type="match status" value="1"/>
</dbReference>
<dbReference type="InterPro" id="IPR029063">
    <property type="entry name" value="SAM-dependent_MTases_sf"/>
</dbReference>
<dbReference type="Pfam" id="PF16197">
    <property type="entry name" value="KAsynt_C_assoc"/>
    <property type="match status" value="1"/>
</dbReference>
<dbReference type="InterPro" id="IPR020806">
    <property type="entry name" value="PKS_PP-bd"/>
</dbReference>
<dbReference type="InterPro" id="IPR020841">
    <property type="entry name" value="PKS_Beta-ketoAc_synthase_dom"/>
</dbReference>
<dbReference type="SMART" id="SM00825">
    <property type="entry name" value="PKS_KS"/>
    <property type="match status" value="1"/>
</dbReference>
<feature type="domain" description="Ketosynthase family 3 (KS3)" evidence="9">
    <location>
        <begin position="36"/>
        <end position="457"/>
    </location>
</feature>
<dbReference type="FunFam" id="3.40.47.10:FF:000019">
    <property type="entry name" value="Polyketide synthase type I"/>
    <property type="match status" value="1"/>
</dbReference>
<comment type="function">
    <text evidence="5">Involved in production of the polyketide antibiotic thailandamide.</text>
</comment>
<dbReference type="InterPro" id="IPR014043">
    <property type="entry name" value="Acyl_transferase_dom"/>
</dbReference>
<dbReference type="SUPFAM" id="SSF47336">
    <property type="entry name" value="ACP-like"/>
    <property type="match status" value="1"/>
</dbReference>
<evidence type="ECO:0000259" key="10">
    <source>
        <dbReference type="PROSITE" id="PS52019"/>
    </source>
</evidence>
<keyword evidence="12" id="KW-1185">Reference proteome</keyword>
<feature type="domain" description="PKS/mFAS DH" evidence="10">
    <location>
        <begin position="894"/>
        <end position="1158"/>
    </location>
</feature>
<dbReference type="GO" id="GO:0004312">
    <property type="term" value="F:fatty acid synthase activity"/>
    <property type="evidence" value="ECO:0007669"/>
    <property type="project" value="TreeGrafter"/>
</dbReference>
<dbReference type="InterPro" id="IPR050091">
    <property type="entry name" value="PKS_NRPS_Biosynth_Enz"/>
</dbReference>
<evidence type="ECO:0000256" key="4">
    <source>
        <dbReference type="ARBA" id="ARBA00023268"/>
    </source>
</evidence>
<dbReference type="InterPro" id="IPR049900">
    <property type="entry name" value="PKS_mFAS_DH"/>
</dbReference>
<dbReference type="EMBL" id="JAAIKB010000002">
    <property type="protein sequence ID" value="NGM19908.1"/>
    <property type="molecule type" value="Genomic_DNA"/>
</dbReference>
<evidence type="ECO:0000256" key="2">
    <source>
        <dbReference type="ARBA" id="ARBA00022553"/>
    </source>
</evidence>
<feature type="region of interest" description="N-terminal hotdog fold" evidence="6">
    <location>
        <begin position="894"/>
        <end position="1003"/>
    </location>
</feature>
<dbReference type="SUPFAM" id="SSF53335">
    <property type="entry name" value="S-adenosyl-L-methionine-dependent methyltransferases"/>
    <property type="match status" value="1"/>
</dbReference>
<dbReference type="SUPFAM" id="SSF51735">
    <property type="entry name" value="NAD(P)-binding Rossmann-fold domains"/>
    <property type="match status" value="2"/>
</dbReference>
<keyword evidence="3" id="KW-0808">Transferase</keyword>